<organism evidence="1">
    <name type="scientific">Zea mays</name>
    <name type="common">Maize</name>
    <dbReference type="NCBI Taxonomy" id="4577"/>
    <lineage>
        <taxon>Eukaryota</taxon>
        <taxon>Viridiplantae</taxon>
        <taxon>Streptophyta</taxon>
        <taxon>Embryophyta</taxon>
        <taxon>Tracheophyta</taxon>
        <taxon>Spermatophyta</taxon>
        <taxon>Magnoliopsida</taxon>
        <taxon>Liliopsida</taxon>
        <taxon>Poales</taxon>
        <taxon>Poaceae</taxon>
        <taxon>PACMAD clade</taxon>
        <taxon>Panicoideae</taxon>
        <taxon>Andropogonodae</taxon>
        <taxon>Andropogoneae</taxon>
        <taxon>Tripsacinae</taxon>
        <taxon>Zea</taxon>
    </lineage>
</organism>
<dbReference type="AlphaFoldDB" id="C0HGX8"/>
<reference evidence="1" key="1">
    <citation type="journal article" date="2009" name="PLoS Genet.">
        <title>Sequencing, mapping, and analysis of 27,455 maize full-length cDNAs.</title>
        <authorList>
            <person name="Soderlund C."/>
            <person name="Descour A."/>
            <person name="Kudrna D."/>
            <person name="Bomhoff M."/>
            <person name="Boyd L."/>
            <person name="Currie J."/>
            <person name="Angelova A."/>
            <person name="Collura K."/>
            <person name="Wissotski M."/>
            <person name="Ashley E."/>
            <person name="Morrow D."/>
            <person name="Fernandes J."/>
            <person name="Walbot V."/>
            <person name="Yu Y."/>
        </authorList>
    </citation>
    <scope>NUCLEOTIDE SEQUENCE</scope>
    <source>
        <strain evidence="1">B73</strain>
    </source>
</reference>
<dbReference type="EMBL" id="BT061584">
    <property type="protein sequence ID" value="ACN26281.1"/>
    <property type="molecule type" value="mRNA"/>
</dbReference>
<evidence type="ECO:0000313" key="1">
    <source>
        <dbReference type="EMBL" id="ACN26281.1"/>
    </source>
</evidence>
<protein>
    <submittedName>
        <fullName evidence="1">Uncharacterized protein</fullName>
    </submittedName>
</protein>
<accession>C0HGX8</accession>
<proteinExistence type="evidence at transcript level"/>
<name>C0HGX8_MAIZE</name>
<sequence length="39" mass="4356">MSRRVVPVRCTVSLGDKVLYIGAGLLWEHVLKCFALLVI</sequence>